<dbReference type="AlphaFoldDB" id="X1M592"/>
<name>X1M592_9ZZZZ</name>
<feature type="region of interest" description="Disordered" evidence="1">
    <location>
        <begin position="138"/>
        <end position="172"/>
    </location>
</feature>
<gene>
    <name evidence="3" type="ORF">S06H3_02432</name>
</gene>
<dbReference type="Pfam" id="PF04492">
    <property type="entry name" value="Phage_rep_O"/>
    <property type="match status" value="1"/>
</dbReference>
<feature type="compositionally biased region" description="Basic residues" evidence="1">
    <location>
        <begin position="159"/>
        <end position="172"/>
    </location>
</feature>
<accession>X1M592</accession>
<dbReference type="InterPro" id="IPR006497">
    <property type="entry name" value="Phage_lambda_VrpO_N"/>
</dbReference>
<evidence type="ECO:0000313" key="3">
    <source>
        <dbReference type="EMBL" id="GAI01519.1"/>
    </source>
</evidence>
<evidence type="ECO:0000259" key="2">
    <source>
        <dbReference type="Pfam" id="PF04492"/>
    </source>
</evidence>
<comment type="caution">
    <text evidence="3">The sequence shown here is derived from an EMBL/GenBank/DDBJ whole genome shotgun (WGS) entry which is preliminary data.</text>
</comment>
<dbReference type="InterPro" id="IPR036388">
    <property type="entry name" value="WH-like_DNA-bd_sf"/>
</dbReference>
<reference evidence="3" key="1">
    <citation type="journal article" date="2014" name="Front. Microbiol.">
        <title>High frequency of phylogenetically diverse reductive dehalogenase-homologous genes in deep subseafloor sedimentary metagenomes.</title>
        <authorList>
            <person name="Kawai M."/>
            <person name="Futagami T."/>
            <person name="Toyoda A."/>
            <person name="Takaki Y."/>
            <person name="Nishi S."/>
            <person name="Hori S."/>
            <person name="Arai W."/>
            <person name="Tsubouchi T."/>
            <person name="Morono Y."/>
            <person name="Uchiyama I."/>
            <person name="Ito T."/>
            <person name="Fujiyama A."/>
            <person name="Inagaki F."/>
            <person name="Takami H."/>
        </authorList>
    </citation>
    <scope>NUCLEOTIDE SEQUENCE</scope>
    <source>
        <strain evidence="3">Expedition CK06-06</strain>
    </source>
</reference>
<dbReference type="Gene3D" id="1.10.10.10">
    <property type="entry name" value="Winged helix-like DNA-binding domain superfamily/Winged helix DNA-binding domain"/>
    <property type="match status" value="1"/>
</dbReference>
<feature type="domain" description="Bacteriophage lambda Replication protein O N-terminal" evidence="2">
    <location>
        <begin position="7"/>
        <end position="95"/>
    </location>
</feature>
<protein>
    <recommendedName>
        <fullName evidence="2">Bacteriophage lambda Replication protein O N-terminal domain-containing protein</fullName>
    </recommendedName>
</protein>
<dbReference type="EMBL" id="BARV01000710">
    <property type="protein sequence ID" value="GAI01519.1"/>
    <property type="molecule type" value="Genomic_DNA"/>
</dbReference>
<dbReference type="GO" id="GO:0006260">
    <property type="term" value="P:DNA replication"/>
    <property type="evidence" value="ECO:0007669"/>
    <property type="project" value="InterPro"/>
</dbReference>
<proteinExistence type="predicted"/>
<sequence length="172" mass="20247">MGTRIHKNFMMIPNKMWEAFYLKPLPEQERQVWDYIYRYTVGWGGEMKEISTYTIAKDLNILDVNVRRVIRALKAKKRIIVKGKMKGIQENYNLWTLEQIRSIKKIEQIGSNTRANKLVSLEQDGSLIKDTLKDKIKEKGFSTSPGKKRKRKIPEGLKKLRKDLKKLPGRKK</sequence>
<evidence type="ECO:0000256" key="1">
    <source>
        <dbReference type="SAM" id="MobiDB-lite"/>
    </source>
</evidence>
<organism evidence="3">
    <name type="scientific">marine sediment metagenome</name>
    <dbReference type="NCBI Taxonomy" id="412755"/>
    <lineage>
        <taxon>unclassified sequences</taxon>
        <taxon>metagenomes</taxon>
        <taxon>ecological metagenomes</taxon>
    </lineage>
</organism>